<dbReference type="AlphaFoldDB" id="A0A2T0LT49"/>
<evidence type="ECO:0000256" key="1">
    <source>
        <dbReference type="SAM" id="Phobius"/>
    </source>
</evidence>
<keyword evidence="1" id="KW-1133">Transmembrane helix</keyword>
<name>A0A2T0LT49_9PSEU</name>
<accession>A0A2T0LT49</accession>
<evidence type="ECO:0000313" key="3">
    <source>
        <dbReference type="Proteomes" id="UP000238362"/>
    </source>
</evidence>
<keyword evidence="1" id="KW-0472">Membrane</keyword>
<sequence>MRRADGTARRLRLSLLWILFAAGVASNAATSFADVSPLVPLSLGLLTTASGVALIAHYRRHRR</sequence>
<reference evidence="2 3" key="1">
    <citation type="submission" date="2018-03" db="EMBL/GenBank/DDBJ databases">
        <title>Genomic Encyclopedia of Type Strains, Phase III (KMG-III): the genomes of soil and plant-associated and newly described type strains.</title>
        <authorList>
            <person name="Whitman W."/>
        </authorList>
    </citation>
    <scope>NUCLEOTIDE SEQUENCE [LARGE SCALE GENOMIC DNA]</scope>
    <source>
        <strain evidence="2 3">CGMCC 4.7125</strain>
    </source>
</reference>
<keyword evidence="3" id="KW-1185">Reference proteome</keyword>
<dbReference type="EMBL" id="PVNH01000006">
    <property type="protein sequence ID" value="PRX46918.1"/>
    <property type="molecule type" value="Genomic_DNA"/>
</dbReference>
<comment type="caution">
    <text evidence="2">The sequence shown here is derived from an EMBL/GenBank/DDBJ whole genome shotgun (WGS) entry which is preliminary data.</text>
</comment>
<dbReference type="Proteomes" id="UP000238362">
    <property type="component" value="Unassembled WGS sequence"/>
</dbReference>
<organism evidence="2 3">
    <name type="scientific">Prauserella shujinwangii</name>
    <dbReference type="NCBI Taxonomy" id="1453103"/>
    <lineage>
        <taxon>Bacteria</taxon>
        <taxon>Bacillati</taxon>
        <taxon>Actinomycetota</taxon>
        <taxon>Actinomycetes</taxon>
        <taxon>Pseudonocardiales</taxon>
        <taxon>Pseudonocardiaceae</taxon>
        <taxon>Prauserella</taxon>
    </lineage>
</organism>
<proteinExistence type="predicted"/>
<gene>
    <name evidence="2" type="ORF">B0I33_10615</name>
</gene>
<keyword evidence="1" id="KW-0812">Transmembrane</keyword>
<feature type="transmembrane region" description="Helical" evidence="1">
    <location>
        <begin position="38"/>
        <end position="58"/>
    </location>
</feature>
<evidence type="ECO:0000313" key="2">
    <source>
        <dbReference type="EMBL" id="PRX46918.1"/>
    </source>
</evidence>
<protein>
    <submittedName>
        <fullName evidence="2">Uncharacterized protein</fullName>
    </submittedName>
</protein>